<sequence length="624" mass="68138">MSINAIELLAESRISAHRSYLKTLTPDIWSPKECLLVEDSEPSIHGLISLCEGRSNNPSPGSEPYTQVIAEPGYVPYTSGKVSTTTVGDEMCRLAVEAVFSKDLQQLLSAGPLATAAILAAATVAVGKTKAGKWIPEVGVLIPKKGNEVLALWQEYRKWASGKMEHAAPMMIRDFFGSALAWQFIRINDGRIHDLGGAIMCITTGSDFVGSADDPGLGDMEIYLSAMNEGLACLGGSAVTPAIRDAVLCAAFMQTRKAVTAVTMKRDIEELKRLLANNNGPVTPGEFMTMRWWEAAMVGYHRIGLGADGYRHLADDTGVFTATRKCGKIRRAVDNLIRYDEAVDIIFDATQGDGLNEALVAMSAAGSKGIAGYAHALAAVTDEVFHCDCGEEGHIDVGEMSMASCLWYAIIPRYLIRAQLDGLEKGSPAIQNAFAPAKPGERNVIAQTLPGEQLHTDSWDPLWTVTGTDISGLVSRTLKRVLLEDVYSEEIYHRCNDIATDVLTDCMSMEYDKPQLLPLSEKWCRLFDEALINFREDFSGPIAALRELVGRIWIHLIIGDNGENGDTHARIFVDMDRHFRSTYSLPALAGRAIRRAYLGTVSSSMEFSGFNPYHCLVEGVTRIC</sequence>
<dbReference type="RefSeq" id="WP_188089163.1">
    <property type="nucleotide sequence ID" value="NZ_JACVFC010000002.1"/>
</dbReference>
<evidence type="ECO:0000313" key="1">
    <source>
        <dbReference type="EMBL" id="MBC9932025.1"/>
    </source>
</evidence>
<organism evidence="1 2">
    <name type="scientific">Chitinophaga qingshengii</name>
    <dbReference type="NCBI Taxonomy" id="1569794"/>
    <lineage>
        <taxon>Bacteria</taxon>
        <taxon>Pseudomonadati</taxon>
        <taxon>Bacteroidota</taxon>
        <taxon>Chitinophagia</taxon>
        <taxon>Chitinophagales</taxon>
        <taxon>Chitinophagaceae</taxon>
        <taxon>Chitinophaga</taxon>
    </lineage>
</organism>
<reference evidence="1 2" key="1">
    <citation type="submission" date="2020-09" db="EMBL/GenBank/DDBJ databases">
        <title>Genome sequences of type strains of Chitinophaga qingshengii and Chitinophaga varians.</title>
        <authorList>
            <person name="Kittiwongwattana C."/>
        </authorList>
    </citation>
    <scope>NUCLEOTIDE SEQUENCE [LARGE SCALE GENOMIC DNA]</scope>
    <source>
        <strain evidence="1 2">JCM 30026</strain>
    </source>
</reference>
<accession>A0ABR7TPV6</accession>
<protein>
    <submittedName>
        <fullName evidence="1">Uncharacterized protein</fullName>
    </submittedName>
</protein>
<comment type="caution">
    <text evidence="1">The sequence shown here is derived from an EMBL/GenBank/DDBJ whole genome shotgun (WGS) entry which is preliminary data.</text>
</comment>
<dbReference type="Proteomes" id="UP000659124">
    <property type="component" value="Unassembled WGS sequence"/>
</dbReference>
<dbReference type="EMBL" id="JACVFC010000002">
    <property type="protein sequence ID" value="MBC9932025.1"/>
    <property type="molecule type" value="Genomic_DNA"/>
</dbReference>
<gene>
    <name evidence="1" type="ORF">ICL07_16695</name>
</gene>
<name>A0ABR7TPV6_9BACT</name>
<evidence type="ECO:0000313" key="2">
    <source>
        <dbReference type="Proteomes" id="UP000659124"/>
    </source>
</evidence>
<proteinExistence type="predicted"/>
<keyword evidence="2" id="KW-1185">Reference proteome</keyword>